<reference evidence="2 3" key="1">
    <citation type="submission" date="2020-02" db="EMBL/GenBank/DDBJ databases">
        <title>Draft genome sequence of Haematococcus lacustris strain NIES-144.</title>
        <authorList>
            <person name="Morimoto D."/>
            <person name="Nakagawa S."/>
            <person name="Yoshida T."/>
            <person name="Sawayama S."/>
        </authorList>
    </citation>
    <scope>NUCLEOTIDE SEQUENCE [LARGE SCALE GENOMIC DNA]</scope>
    <source>
        <strain evidence="2 3">NIES-144</strain>
    </source>
</reference>
<evidence type="ECO:0000313" key="3">
    <source>
        <dbReference type="Proteomes" id="UP000485058"/>
    </source>
</evidence>
<evidence type="ECO:0000313" key="2">
    <source>
        <dbReference type="EMBL" id="GFH08644.1"/>
    </source>
</evidence>
<organism evidence="2 3">
    <name type="scientific">Haematococcus lacustris</name>
    <name type="common">Green alga</name>
    <name type="synonym">Haematococcus pluvialis</name>
    <dbReference type="NCBI Taxonomy" id="44745"/>
    <lineage>
        <taxon>Eukaryota</taxon>
        <taxon>Viridiplantae</taxon>
        <taxon>Chlorophyta</taxon>
        <taxon>core chlorophytes</taxon>
        <taxon>Chlorophyceae</taxon>
        <taxon>CS clade</taxon>
        <taxon>Chlamydomonadales</taxon>
        <taxon>Haematococcaceae</taxon>
        <taxon>Haematococcus</taxon>
    </lineage>
</organism>
<protein>
    <submittedName>
        <fullName evidence="2">Uncharacterized protein</fullName>
    </submittedName>
</protein>
<feature type="non-terminal residue" evidence="2">
    <location>
        <position position="1"/>
    </location>
</feature>
<comment type="caution">
    <text evidence="2">The sequence shown here is derived from an EMBL/GenBank/DDBJ whole genome shotgun (WGS) entry which is preliminary data.</text>
</comment>
<accession>A0A699YPJ8</accession>
<feature type="compositionally biased region" description="Basic and acidic residues" evidence="1">
    <location>
        <begin position="15"/>
        <end position="30"/>
    </location>
</feature>
<keyword evidence="3" id="KW-1185">Reference proteome</keyword>
<gene>
    <name evidence="2" type="ORF">HaLaN_03635</name>
</gene>
<dbReference type="Proteomes" id="UP000485058">
    <property type="component" value="Unassembled WGS sequence"/>
</dbReference>
<proteinExistence type="predicted"/>
<sequence>HVILKKSQVKSTRVRQVEDILSSERPRDESQAAPRPGIGGEEQFRHVQKQLLTDVSSARSRNKDAFIRNQLRKQMVQRQVVRPGYGEVAVYEFEFQNPFTQEM</sequence>
<dbReference type="EMBL" id="BLLF01000174">
    <property type="protein sequence ID" value="GFH08644.1"/>
    <property type="molecule type" value="Genomic_DNA"/>
</dbReference>
<feature type="region of interest" description="Disordered" evidence="1">
    <location>
        <begin position="15"/>
        <end position="42"/>
    </location>
</feature>
<evidence type="ECO:0000256" key="1">
    <source>
        <dbReference type="SAM" id="MobiDB-lite"/>
    </source>
</evidence>
<feature type="non-terminal residue" evidence="2">
    <location>
        <position position="103"/>
    </location>
</feature>
<name>A0A699YPJ8_HAELA</name>
<dbReference type="AlphaFoldDB" id="A0A699YPJ8"/>